<proteinExistence type="predicted"/>
<gene>
    <name evidence="3" type="ORF">AFUS01_LOCUS17504</name>
</gene>
<keyword evidence="1" id="KW-0812">Transmembrane</keyword>
<keyword evidence="4" id="KW-1185">Reference proteome</keyword>
<feature type="chain" id="PRO_5035321633" evidence="2">
    <location>
        <begin position="22"/>
        <end position="762"/>
    </location>
</feature>
<feature type="signal peptide" evidence="2">
    <location>
        <begin position="1"/>
        <end position="21"/>
    </location>
</feature>
<keyword evidence="1" id="KW-1133">Transmembrane helix</keyword>
<keyword evidence="2" id="KW-0732">Signal</keyword>
<evidence type="ECO:0000256" key="1">
    <source>
        <dbReference type="SAM" id="Phobius"/>
    </source>
</evidence>
<keyword evidence="1" id="KW-0472">Membrane</keyword>
<dbReference type="Proteomes" id="UP000708208">
    <property type="component" value="Unassembled WGS sequence"/>
</dbReference>
<dbReference type="AlphaFoldDB" id="A0A8J2P7D8"/>
<evidence type="ECO:0000256" key="2">
    <source>
        <dbReference type="SAM" id="SignalP"/>
    </source>
</evidence>
<comment type="caution">
    <text evidence="3">The sequence shown here is derived from an EMBL/GenBank/DDBJ whole genome shotgun (WGS) entry which is preliminary data.</text>
</comment>
<evidence type="ECO:0000313" key="4">
    <source>
        <dbReference type="Proteomes" id="UP000708208"/>
    </source>
</evidence>
<dbReference type="EMBL" id="CAJVCH010167944">
    <property type="protein sequence ID" value="CAG7728747.1"/>
    <property type="molecule type" value="Genomic_DNA"/>
</dbReference>
<reference evidence="3" key="1">
    <citation type="submission" date="2021-06" db="EMBL/GenBank/DDBJ databases">
        <authorList>
            <person name="Hodson N. C."/>
            <person name="Mongue J. A."/>
            <person name="Jaron S. K."/>
        </authorList>
    </citation>
    <scope>NUCLEOTIDE SEQUENCE</scope>
</reference>
<sequence>MVSQFSKIALIAITISALVEGRALTFKDNSDSSSLELGWEPSLSEEMVDEAPIQLVAPSATLPLISWEDEPAIFGSVEDDSDESDYLNWLTASKLGVDVKLDAGIESGHVTSDQKSPGKILDEKYGNFLTSRNLMEKQEPFYMTWSKEVERLIFHGNEQDPRNVILSVGYPNEPKHIFVLSRAILKLSSPRLGQMLENDSPNCDGAYEISDVTPDQFNCMALHMHLQGDLDIAYFALKRYQELKEVEDLVAVAVKYELYELVEKINCELVVLLLEEYEIRNQSTCCQNFDILKIMLSNDRILAAAARKFVFRGRFLNVEVEGKSSEHICGHLRKSCVDLMNKSKLCISSSHHNQTDELVVAIPTEVNKQSMDEKTVPAILPLANTQDILDNESEHIELNRSKAESSNVIDELRSPNQTTNKIAIPEAPDQENINRCEQSQEILLSTVTIIAIIVAVTAIFIAQMHRRTMIQVQSHVRGNPVDGNPKMLILNDMAEVGRQLQALTKLTLEHDKFMKLWEEKYTHFEVKNNEDIKTIKDDLTEIKQDLSAKILKIVSPKRQPQNDFGADSQTNKEDNWKHFLQESQKQGSDLLKSGRAGQRACAVLIRNSASVKLWGPVTYHLHYNHQELQRLPNSIAPGATKIFGFSYSTDMLFEVMNSFEILPAEANGGFAYHVGDATFVAKYTQQLSGGNSFAIGFLDRNTALKKQSLIRDWSRNSENVNVFSQAFEGQEATVAFRNLHVRASITTGSRAVLTICISDNDT</sequence>
<organism evidence="3 4">
    <name type="scientific">Allacma fusca</name>
    <dbReference type="NCBI Taxonomy" id="39272"/>
    <lineage>
        <taxon>Eukaryota</taxon>
        <taxon>Metazoa</taxon>
        <taxon>Ecdysozoa</taxon>
        <taxon>Arthropoda</taxon>
        <taxon>Hexapoda</taxon>
        <taxon>Collembola</taxon>
        <taxon>Symphypleona</taxon>
        <taxon>Sminthuridae</taxon>
        <taxon>Allacma</taxon>
    </lineage>
</organism>
<protein>
    <submittedName>
        <fullName evidence="3">Uncharacterized protein</fullName>
    </submittedName>
</protein>
<feature type="transmembrane region" description="Helical" evidence="1">
    <location>
        <begin position="442"/>
        <end position="462"/>
    </location>
</feature>
<evidence type="ECO:0000313" key="3">
    <source>
        <dbReference type="EMBL" id="CAG7728747.1"/>
    </source>
</evidence>
<name>A0A8J2P7D8_9HEXA</name>
<accession>A0A8J2P7D8</accession>